<dbReference type="Pfam" id="PF02146">
    <property type="entry name" value="SIR2"/>
    <property type="match status" value="1"/>
</dbReference>
<evidence type="ECO:0000256" key="4">
    <source>
        <dbReference type="PROSITE-ProRule" id="PRU00236"/>
    </source>
</evidence>
<protein>
    <recommendedName>
        <fullName evidence="1">protein acetyllysine N-acetyltransferase</fullName>
        <ecNumber evidence="1">2.3.1.286</ecNumber>
    </recommendedName>
</protein>
<feature type="binding site" evidence="4">
    <location>
        <position position="141"/>
    </location>
    <ligand>
        <name>Zn(2+)</name>
        <dbReference type="ChEBI" id="CHEBI:29105"/>
    </ligand>
</feature>
<proteinExistence type="predicted"/>
<dbReference type="EMBL" id="JACRWI010000004">
    <property type="protein sequence ID" value="MBC6001394.1"/>
    <property type="molecule type" value="Genomic_DNA"/>
</dbReference>
<comment type="caution">
    <text evidence="6">The sequence shown here is derived from an EMBL/GenBank/DDBJ whole genome shotgun (WGS) entry which is preliminary data.</text>
</comment>
<name>A0ABR7JX05_9FIRM</name>
<evidence type="ECO:0000313" key="6">
    <source>
        <dbReference type="EMBL" id="MBC6001394.1"/>
    </source>
</evidence>
<reference evidence="6 7" key="1">
    <citation type="submission" date="2020-08" db="EMBL/GenBank/DDBJ databases">
        <authorList>
            <person name="Liu C."/>
            <person name="Sun Q."/>
        </authorList>
    </citation>
    <scope>NUCLEOTIDE SEQUENCE [LARGE SCALE GENOMIC DNA]</scope>
    <source>
        <strain evidence="6 7">NSJ-78</strain>
    </source>
</reference>
<dbReference type="PANTHER" id="PTHR11085">
    <property type="entry name" value="NAD-DEPENDENT PROTEIN DEACYLASE SIRTUIN-5, MITOCHONDRIAL-RELATED"/>
    <property type="match status" value="1"/>
</dbReference>
<evidence type="ECO:0000259" key="5">
    <source>
        <dbReference type="PROSITE" id="PS50305"/>
    </source>
</evidence>
<dbReference type="InterPro" id="IPR026590">
    <property type="entry name" value="Ssirtuin_cat_dom"/>
</dbReference>
<dbReference type="InterPro" id="IPR050134">
    <property type="entry name" value="NAD-dep_sirtuin_deacylases"/>
</dbReference>
<feature type="binding site" evidence="4">
    <location>
        <position position="179"/>
    </location>
    <ligand>
        <name>Zn(2+)</name>
        <dbReference type="ChEBI" id="CHEBI:29105"/>
    </ligand>
</feature>
<dbReference type="PROSITE" id="PS50305">
    <property type="entry name" value="SIRTUIN"/>
    <property type="match status" value="1"/>
</dbReference>
<dbReference type="Gene3D" id="3.40.50.1220">
    <property type="entry name" value="TPP-binding domain"/>
    <property type="match status" value="1"/>
</dbReference>
<keyword evidence="4" id="KW-0479">Metal-binding</keyword>
<evidence type="ECO:0000256" key="3">
    <source>
        <dbReference type="ARBA" id="ARBA00023027"/>
    </source>
</evidence>
<dbReference type="InterPro" id="IPR003000">
    <property type="entry name" value="Sirtuin"/>
</dbReference>
<accession>A0ABR7JX05</accession>
<dbReference type="InterPro" id="IPR029035">
    <property type="entry name" value="DHS-like_NAD/FAD-binding_dom"/>
</dbReference>
<feature type="domain" description="Deacetylase sirtuin-type" evidence="5">
    <location>
        <begin position="4"/>
        <end position="290"/>
    </location>
</feature>
<dbReference type="SUPFAM" id="SSF52467">
    <property type="entry name" value="DHS-like NAD/FAD-binding domain"/>
    <property type="match status" value="1"/>
</dbReference>
<evidence type="ECO:0000256" key="1">
    <source>
        <dbReference type="ARBA" id="ARBA00012928"/>
    </source>
</evidence>
<sequence length="290" mass="34123">MKSTTNYWDNIERVKEFLNTADAVLVGIGAGMSTAAGLTYSGERFHKYFDDFHKKYGITDMYSGGFYSFESMEEYWAWWSRHIYYNRYDISAGEPYIRLMELLQNKNYFVITTNVDHQMQFAGVDKNRFYYMQGDYGLWQCSEPCHQKTYDNEEQVRRMVKEQKDMKIPTELIPHCPRCGELMTMNLRVDGAFVQDEGWYAAQKRYASFIENYKDKKTVLLELGVGYNTPMIIKYPFMRMAHDNIDTLYVPVNIEKQSIPFDIQQNTVLFNNDIQKVLNDLLSKEGANVL</sequence>
<keyword evidence="2" id="KW-0808">Transferase</keyword>
<dbReference type="RefSeq" id="WP_120054669.1">
    <property type="nucleotide sequence ID" value="NZ_JACRWI010000004.1"/>
</dbReference>
<dbReference type="Proteomes" id="UP000640363">
    <property type="component" value="Unassembled WGS sequence"/>
</dbReference>
<gene>
    <name evidence="6" type="ORF">H8892_05460</name>
</gene>
<comment type="caution">
    <text evidence="4">Lacks conserved residue(s) required for the propagation of feature annotation.</text>
</comment>
<dbReference type="EC" id="2.3.1.286" evidence="1"/>
<dbReference type="PANTHER" id="PTHR11085:SF10">
    <property type="entry name" value="NAD-DEPENDENT PROTEIN DEACYLASE SIRTUIN-5, MITOCHONDRIAL-RELATED"/>
    <property type="match status" value="1"/>
</dbReference>
<keyword evidence="4" id="KW-0862">Zinc</keyword>
<evidence type="ECO:0000256" key="2">
    <source>
        <dbReference type="ARBA" id="ARBA00022679"/>
    </source>
</evidence>
<keyword evidence="3" id="KW-0520">NAD</keyword>
<evidence type="ECO:0000313" key="7">
    <source>
        <dbReference type="Proteomes" id="UP000640363"/>
    </source>
</evidence>
<organism evidence="6 7">
    <name type="scientific">Veillonella hominis</name>
    <dbReference type="NCBI Taxonomy" id="2764330"/>
    <lineage>
        <taxon>Bacteria</taxon>
        <taxon>Bacillati</taxon>
        <taxon>Bacillota</taxon>
        <taxon>Negativicutes</taxon>
        <taxon>Veillonellales</taxon>
        <taxon>Veillonellaceae</taxon>
        <taxon>Veillonella</taxon>
    </lineage>
</organism>
<feature type="binding site" evidence="4">
    <location>
        <position position="176"/>
    </location>
    <ligand>
        <name>Zn(2+)</name>
        <dbReference type="ChEBI" id="CHEBI:29105"/>
    </ligand>
</feature>
<keyword evidence="7" id="KW-1185">Reference proteome</keyword>
<feature type="binding site" evidence="4">
    <location>
        <position position="145"/>
    </location>
    <ligand>
        <name>Zn(2+)</name>
        <dbReference type="ChEBI" id="CHEBI:29105"/>
    </ligand>
</feature>